<organism evidence="1 2">
    <name type="scientific">Schistosoma margrebowiei</name>
    <dbReference type="NCBI Taxonomy" id="48269"/>
    <lineage>
        <taxon>Eukaryota</taxon>
        <taxon>Metazoa</taxon>
        <taxon>Spiralia</taxon>
        <taxon>Lophotrochozoa</taxon>
        <taxon>Platyhelminthes</taxon>
        <taxon>Trematoda</taxon>
        <taxon>Digenea</taxon>
        <taxon>Strigeidida</taxon>
        <taxon>Schistosomatoidea</taxon>
        <taxon>Schistosomatidae</taxon>
        <taxon>Schistosoma</taxon>
    </lineage>
</organism>
<proteinExistence type="predicted"/>
<evidence type="ECO:0000313" key="2">
    <source>
        <dbReference type="Proteomes" id="UP000277204"/>
    </source>
</evidence>
<dbReference type="EMBL" id="UZAI01003181">
    <property type="protein sequence ID" value="VDO77795.1"/>
    <property type="molecule type" value="Genomic_DNA"/>
</dbReference>
<sequence>MSYILLVYLPSIRRNNLHIVDKYILLGDVNDCSVSPVISLFIITGKWSLVLDTVKCSLVSSL</sequence>
<evidence type="ECO:0000313" key="1">
    <source>
        <dbReference type="EMBL" id="VDO77795.1"/>
    </source>
</evidence>
<reference evidence="1 2" key="1">
    <citation type="submission" date="2018-11" db="EMBL/GenBank/DDBJ databases">
        <authorList>
            <consortium name="Pathogen Informatics"/>
        </authorList>
    </citation>
    <scope>NUCLEOTIDE SEQUENCE [LARGE SCALE GENOMIC DNA]</scope>
    <source>
        <strain evidence="1 2">Zambia</strain>
    </source>
</reference>
<dbReference type="AlphaFoldDB" id="A0A183LV99"/>
<dbReference type="Proteomes" id="UP000277204">
    <property type="component" value="Unassembled WGS sequence"/>
</dbReference>
<name>A0A183LV99_9TREM</name>
<keyword evidence="2" id="KW-1185">Reference proteome</keyword>
<protein>
    <submittedName>
        <fullName evidence="1">Uncharacterized protein</fullName>
    </submittedName>
</protein>
<accession>A0A183LV99</accession>
<gene>
    <name evidence="1" type="ORF">SMRZ_LOCUS7724</name>
</gene>